<keyword evidence="9 14" id="KW-0012">Acyltransferase</keyword>
<keyword evidence="7 14" id="KW-0275">Fatty acid biosynthesis</keyword>
<feature type="region of interest" description="ACP-binding" evidence="14">
    <location>
        <begin position="250"/>
        <end position="254"/>
    </location>
</feature>
<keyword evidence="5 14" id="KW-0276">Fatty acid metabolism</keyword>
<dbReference type="FunFam" id="3.40.47.10:FF:000004">
    <property type="entry name" value="3-oxoacyl-[acyl-carrier-protein] synthase 3"/>
    <property type="match status" value="1"/>
</dbReference>
<feature type="transmembrane region" description="Helical" evidence="15">
    <location>
        <begin position="303"/>
        <end position="324"/>
    </location>
</feature>
<dbReference type="InterPro" id="IPR004655">
    <property type="entry name" value="FabH"/>
</dbReference>
<dbReference type="AlphaFoldDB" id="A0A857DMB1"/>
<comment type="catalytic activity">
    <reaction evidence="12">
        <text>2-methylpropanoyl-CoA + malonyl-[ACP] + H(+) = 4-methyl-3-oxopentanoyl-[ACP] + CO2 + CoA</text>
        <dbReference type="Rhea" id="RHEA:42268"/>
        <dbReference type="Rhea" id="RHEA-COMP:9623"/>
        <dbReference type="Rhea" id="RHEA-COMP:9940"/>
        <dbReference type="ChEBI" id="CHEBI:15378"/>
        <dbReference type="ChEBI" id="CHEBI:16526"/>
        <dbReference type="ChEBI" id="CHEBI:57287"/>
        <dbReference type="ChEBI" id="CHEBI:57338"/>
        <dbReference type="ChEBI" id="CHEBI:78449"/>
        <dbReference type="ChEBI" id="CHEBI:78820"/>
        <dbReference type="EC" id="2.3.1.300"/>
    </reaction>
    <physiologicalReaction direction="left-to-right" evidence="12">
        <dbReference type="Rhea" id="RHEA:42269"/>
    </physiologicalReaction>
</comment>
<dbReference type="Pfam" id="PF08545">
    <property type="entry name" value="ACP_syn_III"/>
    <property type="match status" value="1"/>
</dbReference>
<dbReference type="EC" id="2.3.1.180" evidence="14"/>
<keyword evidence="3 14" id="KW-0444">Lipid biosynthesis</keyword>
<dbReference type="NCBIfam" id="NF006829">
    <property type="entry name" value="PRK09352.1"/>
    <property type="match status" value="1"/>
</dbReference>
<evidence type="ECO:0000256" key="3">
    <source>
        <dbReference type="ARBA" id="ARBA00022516"/>
    </source>
</evidence>
<keyword evidence="8 14" id="KW-0511">Multifunctional enzyme</keyword>
<dbReference type="GO" id="GO:0004315">
    <property type="term" value="F:3-oxoacyl-[acyl-carrier-protein] synthase activity"/>
    <property type="evidence" value="ECO:0007669"/>
    <property type="project" value="InterPro"/>
</dbReference>
<reference evidence="18 19" key="1">
    <citation type="submission" date="2019-12" db="EMBL/GenBank/DDBJ databases">
        <title>Sequence classification of anaerobic respiratory reductive dehalogenases: First we see many, then we see few.</title>
        <authorList>
            <person name="Molenda O."/>
            <person name="Puentes Jacome L.A."/>
            <person name="Cao X."/>
            <person name="Nesbo C.L."/>
            <person name="Tang S."/>
            <person name="Morson N."/>
            <person name="Patron J."/>
            <person name="Lomheim L."/>
            <person name="Wishart D.S."/>
            <person name="Edwards E.A."/>
        </authorList>
    </citation>
    <scope>NUCLEOTIDE SEQUENCE [LARGE SCALE GENOMIC DNA]</scope>
    <source>
        <strain evidence="18 19">12DCA</strain>
    </source>
</reference>
<dbReference type="RefSeq" id="WP_019224675.1">
    <property type="nucleotide sequence ID" value="NZ_CP046996.1"/>
</dbReference>
<comment type="pathway">
    <text evidence="1 14">Lipid metabolism; fatty acid biosynthesis.</text>
</comment>
<dbReference type="UniPathway" id="UPA00094"/>
<evidence type="ECO:0000256" key="4">
    <source>
        <dbReference type="ARBA" id="ARBA00022679"/>
    </source>
</evidence>
<feature type="active site" evidence="14">
    <location>
        <position position="112"/>
    </location>
</feature>
<evidence type="ECO:0000256" key="14">
    <source>
        <dbReference type="HAMAP-Rule" id="MF_01815"/>
    </source>
</evidence>
<dbReference type="CDD" id="cd00830">
    <property type="entry name" value="KAS_III"/>
    <property type="match status" value="1"/>
</dbReference>
<evidence type="ECO:0000256" key="11">
    <source>
        <dbReference type="ARBA" id="ARBA00052407"/>
    </source>
</evidence>
<keyword evidence="6 14" id="KW-0443">Lipid metabolism</keyword>
<evidence type="ECO:0000256" key="7">
    <source>
        <dbReference type="ARBA" id="ARBA00023160"/>
    </source>
</evidence>
<dbReference type="SUPFAM" id="SSF53901">
    <property type="entry name" value="Thiolase-like"/>
    <property type="match status" value="1"/>
</dbReference>
<dbReference type="GO" id="GO:0033818">
    <property type="term" value="F:beta-ketoacyl-acyl-carrier-protein synthase III activity"/>
    <property type="evidence" value="ECO:0007669"/>
    <property type="project" value="UniProtKB-UniRule"/>
</dbReference>
<evidence type="ECO:0000256" key="5">
    <source>
        <dbReference type="ARBA" id="ARBA00022832"/>
    </source>
</evidence>
<keyword evidence="15" id="KW-0472">Membrane</keyword>
<comment type="catalytic activity">
    <reaction evidence="10">
        <text>malonyl-[ACP] + acetyl-CoA + H(+) = 3-oxobutanoyl-[ACP] + CO2 + CoA</text>
        <dbReference type="Rhea" id="RHEA:12080"/>
        <dbReference type="Rhea" id="RHEA-COMP:9623"/>
        <dbReference type="Rhea" id="RHEA-COMP:9625"/>
        <dbReference type="ChEBI" id="CHEBI:15378"/>
        <dbReference type="ChEBI" id="CHEBI:16526"/>
        <dbReference type="ChEBI" id="CHEBI:57287"/>
        <dbReference type="ChEBI" id="CHEBI:57288"/>
        <dbReference type="ChEBI" id="CHEBI:78449"/>
        <dbReference type="ChEBI" id="CHEBI:78450"/>
        <dbReference type="EC" id="2.3.1.180"/>
    </reaction>
    <physiologicalReaction direction="left-to-right" evidence="10">
        <dbReference type="Rhea" id="RHEA:12081"/>
    </physiologicalReaction>
</comment>
<comment type="subunit">
    <text evidence="14">Homodimer.</text>
</comment>
<dbReference type="Pfam" id="PF08541">
    <property type="entry name" value="ACP_syn_III_C"/>
    <property type="match status" value="1"/>
</dbReference>
<evidence type="ECO:0000256" key="1">
    <source>
        <dbReference type="ARBA" id="ARBA00005194"/>
    </source>
</evidence>
<keyword evidence="15" id="KW-1133">Transmembrane helix</keyword>
<dbReference type="Gene3D" id="3.40.47.10">
    <property type="match status" value="1"/>
</dbReference>
<dbReference type="Proteomes" id="UP000430508">
    <property type="component" value="Chromosome"/>
</dbReference>
<dbReference type="EMBL" id="CP046996">
    <property type="protein sequence ID" value="QHA01582.1"/>
    <property type="molecule type" value="Genomic_DNA"/>
</dbReference>
<evidence type="ECO:0000256" key="13">
    <source>
        <dbReference type="ARBA" id="ARBA00052985"/>
    </source>
</evidence>
<dbReference type="InterPro" id="IPR013747">
    <property type="entry name" value="ACP_syn_III_C"/>
</dbReference>
<evidence type="ECO:0000256" key="10">
    <source>
        <dbReference type="ARBA" id="ARBA00051096"/>
    </source>
</evidence>
<feature type="active site" evidence="14">
    <location>
        <position position="279"/>
    </location>
</feature>
<dbReference type="InterPro" id="IPR016039">
    <property type="entry name" value="Thiolase-like"/>
</dbReference>
<evidence type="ECO:0000256" key="15">
    <source>
        <dbReference type="SAM" id="Phobius"/>
    </source>
</evidence>
<gene>
    <name evidence="14 18" type="primary">fabH</name>
    <name evidence="18" type="ORF">GQ588_13500</name>
</gene>
<evidence type="ECO:0000259" key="17">
    <source>
        <dbReference type="Pfam" id="PF08545"/>
    </source>
</evidence>
<comment type="similarity">
    <text evidence="2 14">Belongs to the thiolase-like superfamily. FabH family.</text>
</comment>
<feature type="active site" evidence="14">
    <location>
        <position position="249"/>
    </location>
</feature>
<name>A0A857DMB1_9FIRM</name>
<evidence type="ECO:0000313" key="19">
    <source>
        <dbReference type="Proteomes" id="UP000430508"/>
    </source>
</evidence>
<accession>A0A857DMB1</accession>
<comment type="domain">
    <text evidence="14">The last Arg residue of the ACP-binding site is essential for the weak association between ACP/AcpP and FabH.</text>
</comment>
<dbReference type="GO" id="GO:0006633">
    <property type="term" value="P:fatty acid biosynthetic process"/>
    <property type="evidence" value="ECO:0007669"/>
    <property type="project" value="UniProtKB-UniRule"/>
</dbReference>
<feature type="domain" description="Beta-ketoacyl-[acyl-carrier-protein] synthase III C-terminal" evidence="16">
    <location>
        <begin position="233"/>
        <end position="322"/>
    </location>
</feature>
<feature type="domain" description="Beta-ketoacyl-[acyl-carrier-protein] synthase III N-terminal" evidence="17">
    <location>
        <begin position="106"/>
        <end position="182"/>
    </location>
</feature>
<organism evidence="18 19">
    <name type="scientific">Dehalobacter restrictus</name>
    <dbReference type="NCBI Taxonomy" id="55583"/>
    <lineage>
        <taxon>Bacteria</taxon>
        <taxon>Bacillati</taxon>
        <taxon>Bacillota</taxon>
        <taxon>Clostridia</taxon>
        <taxon>Eubacteriales</taxon>
        <taxon>Desulfitobacteriaceae</taxon>
        <taxon>Dehalobacter</taxon>
    </lineage>
</organism>
<keyword evidence="15" id="KW-0812">Transmembrane</keyword>
<keyword evidence="14" id="KW-0963">Cytoplasm</keyword>
<sequence length="327" mass="35266">MYDVEIIGTGSYVPENRVTNDDLSKIVDTSDEWIRTRTGIKERRISLTETTADLAVAAARRALDDAGVAAEELDLIIVATVTPDYFFPSTACFVQNSLGASRAACFDISAACTGFIFGLSIASQFIRTGMYQKALIIGAEALSKITDWEDRGTCVLFADGAGAAVIKRGNQGIISEVIGSDGSKGECLECPALPLKNVFIEAEEAKPPHAKMNGREVFKFAVNILPECILKILENTPYTLEDINHIIPHQANLRIIDSAAKKLQVDQAKFYVNLPSYGNTSSASIPIALDEMAKGKLIHKEDLLVLVGFGGGLTYGAMLIKWTIGGK</sequence>
<dbReference type="NCBIfam" id="TIGR00747">
    <property type="entry name" value="fabH"/>
    <property type="match status" value="1"/>
</dbReference>
<comment type="catalytic activity">
    <reaction evidence="11">
        <text>(2S)-2-methylbutanoyl-CoA + malonyl-[ACP] + H(+) = (4S)-4-methyl-3-oxohexanoyl-[ACP] + CO2 + CoA</text>
        <dbReference type="Rhea" id="RHEA:42276"/>
        <dbReference type="Rhea" id="RHEA-COMP:9623"/>
        <dbReference type="Rhea" id="RHEA-COMP:17148"/>
        <dbReference type="ChEBI" id="CHEBI:15378"/>
        <dbReference type="ChEBI" id="CHEBI:16526"/>
        <dbReference type="ChEBI" id="CHEBI:57287"/>
        <dbReference type="ChEBI" id="CHEBI:78449"/>
        <dbReference type="ChEBI" id="CHEBI:88166"/>
        <dbReference type="ChEBI" id="CHEBI:167462"/>
        <dbReference type="EC" id="2.3.1.300"/>
    </reaction>
    <physiologicalReaction direction="left-to-right" evidence="11">
        <dbReference type="Rhea" id="RHEA:42277"/>
    </physiologicalReaction>
</comment>
<dbReference type="InterPro" id="IPR013751">
    <property type="entry name" value="ACP_syn_III_N"/>
</dbReference>
<evidence type="ECO:0000256" key="6">
    <source>
        <dbReference type="ARBA" id="ARBA00023098"/>
    </source>
</evidence>
<protein>
    <recommendedName>
        <fullName evidence="14">Beta-ketoacyl-[acyl-carrier-protein] synthase III</fullName>
        <shortName evidence="14">Beta-ketoacyl-ACP synthase III</shortName>
        <shortName evidence="14">KAS III</shortName>
        <ecNumber evidence="14">2.3.1.180</ecNumber>
    </recommendedName>
    <alternativeName>
        <fullName evidence="14">3-oxoacyl-[acyl-carrier-protein] synthase 3</fullName>
    </alternativeName>
    <alternativeName>
        <fullName evidence="14">3-oxoacyl-[acyl-carrier-protein] synthase III</fullName>
    </alternativeName>
</protein>
<evidence type="ECO:0000256" key="2">
    <source>
        <dbReference type="ARBA" id="ARBA00008642"/>
    </source>
</evidence>
<comment type="subcellular location">
    <subcellularLocation>
        <location evidence="14">Cytoplasm</location>
    </subcellularLocation>
</comment>
<keyword evidence="4 14" id="KW-0808">Transferase</keyword>
<evidence type="ECO:0000256" key="9">
    <source>
        <dbReference type="ARBA" id="ARBA00023315"/>
    </source>
</evidence>
<evidence type="ECO:0000256" key="12">
    <source>
        <dbReference type="ARBA" id="ARBA00052467"/>
    </source>
</evidence>
<dbReference type="GO" id="GO:0005737">
    <property type="term" value="C:cytoplasm"/>
    <property type="evidence" value="ECO:0007669"/>
    <property type="project" value="UniProtKB-SubCell"/>
</dbReference>
<dbReference type="HAMAP" id="MF_01815">
    <property type="entry name" value="FabH"/>
    <property type="match status" value="1"/>
</dbReference>
<dbReference type="PANTHER" id="PTHR43091">
    <property type="entry name" value="3-OXOACYL-[ACYL-CARRIER-PROTEIN] SYNTHASE"/>
    <property type="match status" value="1"/>
</dbReference>
<proteinExistence type="inferred from homology"/>
<evidence type="ECO:0000313" key="18">
    <source>
        <dbReference type="EMBL" id="QHA01582.1"/>
    </source>
</evidence>
<comment type="catalytic activity">
    <reaction evidence="13">
        <text>3-methylbutanoyl-CoA + malonyl-[ACP] + H(+) = 5-methyl-3-oxohexanoyl-[ACP] + CO2 + CoA</text>
        <dbReference type="Rhea" id="RHEA:42272"/>
        <dbReference type="Rhea" id="RHEA-COMP:9623"/>
        <dbReference type="Rhea" id="RHEA-COMP:9941"/>
        <dbReference type="ChEBI" id="CHEBI:15378"/>
        <dbReference type="ChEBI" id="CHEBI:16526"/>
        <dbReference type="ChEBI" id="CHEBI:57287"/>
        <dbReference type="ChEBI" id="CHEBI:57345"/>
        <dbReference type="ChEBI" id="CHEBI:78449"/>
        <dbReference type="ChEBI" id="CHEBI:78822"/>
        <dbReference type="EC" id="2.3.1.300"/>
    </reaction>
    <physiologicalReaction direction="left-to-right" evidence="13">
        <dbReference type="Rhea" id="RHEA:42273"/>
    </physiologicalReaction>
</comment>
<comment type="function">
    <text evidence="14">Catalyzes the condensation reaction of fatty acid synthesis by the addition to an acyl acceptor of two carbons from malonyl-ACP. Catalyzes the first condensation reaction which initiates fatty acid synthesis and may therefore play a role in governing the total rate of fatty acid production. Possesses both acetoacetyl-ACP synthase and acetyl transacylase activities. Its substrate specificity determines the biosynthesis of branched-chain and/or straight-chain of fatty acids.</text>
</comment>
<evidence type="ECO:0000259" key="16">
    <source>
        <dbReference type="Pfam" id="PF08541"/>
    </source>
</evidence>
<dbReference type="PANTHER" id="PTHR43091:SF1">
    <property type="entry name" value="BETA-KETOACYL-[ACYL-CARRIER-PROTEIN] SYNTHASE III, CHLOROPLASTIC"/>
    <property type="match status" value="1"/>
</dbReference>
<evidence type="ECO:0000256" key="8">
    <source>
        <dbReference type="ARBA" id="ARBA00023268"/>
    </source>
</evidence>